<accession>A0ABR2QL43</accession>
<gene>
    <name evidence="3" type="ORF">V6N11_082994</name>
</gene>
<evidence type="ECO:0000256" key="1">
    <source>
        <dbReference type="SAM" id="Coils"/>
    </source>
</evidence>
<dbReference type="Proteomes" id="UP001396334">
    <property type="component" value="Unassembled WGS sequence"/>
</dbReference>
<protein>
    <recommendedName>
        <fullName evidence="2">Terpene synthase N-terminal domain-containing protein</fullName>
    </recommendedName>
</protein>
<dbReference type="InterPro" id="IPR001906">
    <property type="entry name" value="Terpene_synth_N"/>
</dbReference>
<evidence type="ECO:0000259" key="2">
    <source>
        <dbReference type="Pfam" id="PF01397"/>
    </source>
</evidence>
<reference evidence="3 4" key="1">
    <citation type="journal article" date="2024" name="G3 (Bethesda)">
        <title>Genome assembly of Hibiscus sabdariffa L. provides insights into metabolisms of medicinal natural products.</title>
        <authorList>
            <person name="Kim T."/>
        </authorList>
    </citation>
    <scope>NUCLEOTIDE SEQUENCE [LARGE SCALE GENOMIC DNA]</scope>
    <source>
        <strain evidence="3">TK-2024</strain>
        <tissue evidence="3">Old leaves</tissue>
    </source>
</reference>
<dbReference type="InterPro" id="IPR008930">
    <property type="entry name" value="Terpenoid_cyclase/PrenylTrfase"/>
</dbReference>
<organism evidence="3 4">
    <name type="scientific">Hibiscus sabdariffa</name>
    <name type="common">roselle</name>
    <dbReference type="NCBI Taxonomy" id="183260"/>
    <lineage>
        <taxon>Eukaryota</taxon>
        <taxon>Viridiplantae</taxon>
        <taxon>Streptophyta</taxon>
        <taxon>Embryophyta</taxon>
        <taxon>Tracheophyta</taxon>
        <taxon>Spermatophyta</taxon>
        <taxon>Magnoliopsida</taxon>
        <taxon>eudicotyledons</taxon>
        <taxon>Gunneridae</taxon>
        <taxon>Pentapetalae</taxon>
        <taxon>rosids</taxon>
        <taxon>malvids</taxon>
        <taxon>Malvales</taxon>
        <taxon>Malvaceae</taxon>
        <taxon>Malvoideae</taxon>
        <taxon>Hibiscus</taxon>
    </lineage>
</organism>
<evidence type="ECO:0000313" key="3">
    <source>
        <dbReference type="EMBL" id="KAK9001206.1"/>
    </source>
</evidence>
<dbReference type="InterPro" id="IPR036965">
    <property type="entry name" value="Terpene_synth_N_sf"/>
</dbReference>
<proteinExistence type="predicted"/>
<dbReference type="PANTHER" id="PTHR31225">
    <property type="entry name" value="OS04G0344100 PROTEIN-RELATED"/>
    <property type="match status" value="1"/>
</dbReference>
<dbReference type="EMBL" id="JBBPBN010000036">
    <property type="protein sequence ID" value="KAK9001206.1"/>
    <property type="molecule type" value="Genomic_DNA"/>
</dbReference>
<dbReference type="SUPFAM" id="SSF48239">
    <property type="entry name" value="Terpenoid cyclases/Protein prenyltransferases"/>
    <property type="match status" value="1"/>
</dbReference>
<dbReference type="InterPro" id="IPR050148">
    <property type="entry name" value="Terpene_synthase-like"/>
</dbReference>
<keyword evidence="1" id="KW-0175">Coiled coil</keyword>
<feature type="domain" description="Terpene synthase N-terminal" evidence="2">
    <location>
        <begin position="1"/>
        <end position="102"/>
    </location>
</feature>
<sequence>MWNDDLLQSLSSEQQVEVYEDRAKKLEERVRSTMNDEKRSVETLELIDDVQRLDLGYRFKGEIREALERIAALKDESKESLHSTALNFRLLRQHGFQISQGTLLGSELELKP</sequence>
<feature type="coiled-coil region" evidence="1">
    <location>
        <begin position="9"/>
        <end position="36"/>
    </location>
</feature>
<dbReference type="Gene3D" id="1.50.10.130">
    <property type="entry name" value="Terpene synthase, N-terminal domain"/>
    <property type="match status" value="1"/>
</dbReference>
<evidence type="ECO:0000313" key="4">
    <source>
        <dbReference type="Proteomes" id="UP001396334"/>
    </source>
</evidence>
<name>A0ABR2QL43_9ROSI</name>
<keyword evidence="4" id="KW-1185">Reference proteome</keyword>
<dbReference type="Pfam" id="PF01397">
    <property type="entry name" value="Terpene_synth"/>
    <property type="match status" value="1"/>
</dbReference>
<comment type="caution">
    <text evidence="3">The sequence shown here is derived from an EMBL/GenBank/DDBJ whole genome shotgun (WGS) entry which is preliminary data.</text>
</comment>